<dbReference type="AlphaFoldDB" id="A0A7H0HFQ3"/>
<evidence type="ECO:0000313" key="2">
    <source>
        <dbReference type="Proteomes" id="UP000516057"/>
    </source>
</evidence>
<reference evidence="1 2" key="1">
    <citation type="submission" date="2020-08" db="EMBL/GenBank/DDBJ databases">
        <title>Genome sequence of Acidovorax monticola KACC 19171T.</title>
        <authorList>
            <person name="Hyun D.-W."/>
            <person name="Bae J.-W."/>
        </authorList>
    </citation>
    <scope>NUCLEOTIDE SEQUENCE [LARGE SCALE GENOMIC DNA]</scope>
    <source>
        <strain evidence="1 2">KACC 19171</strain>
    </source>
</reference>
<name>A0A7H0HFQ3_9BURK</name>
<proteinExistence type="predicted"/>
<dbReference type="EMBL" id="CP060790">
    <property type="protein sequence ID" value="QNP59369.1"/>
    <property type="molecule type" value="Genomic_DNA"/>
</dbReference>
<gene>
    <name evidence="1" type="ORF">H9L24_21625</name>
</gene>
<dbReference type="Proteomes" id="UP000516057">
    <property type="component" value="Chromosome"/>
</dbReference>
<organism evidence="1 2">
    <name type="scientific">Paenacidovorax monticola</name>
    <dbReference type="NCBI Taxonomy" id="1926868"/>
    <lineage>
        <taxon>Bacteria</taxon>
        <taxon>Pseudomonadati</taxon>
        <taxon>Pseudomonadota</taxon>
        <taxon>Betaproteobacteria</taxon>
        <taxon>Burkholderiales</taxon>
        <taxon>Comamonadaceae</taxon>
        <taxon>Paenacidovorax</taxon>
    </lineage>
</organism>
<dbReference type="RefSeq" id="WP_187736353.1">
    <property type="nucleotide sequence ID" value="NZ_CP060790.1"/>
</dbReference>
<protein>
    <submittedName>
        <fullName evidence="1">Uncharacterized protein</fullName>
    </submittedName>
</protein>
<accession>A0A7H0HFQ3</accession>
<dbReference type="KEGG" id="amon:H9L24_21625"/>
<evidence type="ECO:0000313" key="1">
    <source>
        <dbReference type="EMBL" id="QNP59369.1"/>
    </source>
</evidence>
<keyword evidence="2" id="KW-1185">Reference proteome</keyword>
<sequence>MTLDYLDFDYSEDAEGTGTWDAMASVRPERLGALHAEIARVLAWAHRTFAGRQGPCEDGGDWDYDLQAQAEDGTPLRLAYDATRGYLDAEAAPGGGRTTVTLSLSGSAAFGEALREAFDLGDAA</sequence>